<keyword evidence="1" id="KW-0732">Signal</keyword>
<organism evidence="2 3">
    <name type="scientific">Pseudoalteromonas distincta</name>
    <dbReference type="NCBI Taxonomy" id="77608"/>
    <lineage>
        <taxon>Bacteria</taxon>
        <taxon>Pseudomonadati</taxon>
        <taxon>Pseudomonadota</taxon>
        <taxon>Gammaproteobacteria</taxon>
        <taxon>Alteromonadales</taxon>
        <taxon>Pseudoalteromonadaceae</taxon>
        <taxon>Pseudoalteromonas</taxon>
    </lineage>
</organism>
<dbReference type="RefSeq" id="WP_138489796.1">
    <property type="nucleotide sequence ID" value="NZ_CP040558.1"/>
</dbReference>
<evidence type="ECO:0008006" key="4">
    <source>
        <dbReference type="Google" id="ProtNLM"/>
    </source>
</evidence>
<dbReference type="AlphaFoldDB" id="A0A4P9J3V1"/>
<reference evidence="2 3" key="1">
    <citation type="submission" date="2019-05" db="EMBL/GenBank/DDBJ databases">
        <title>Complete genome sequence of Pseudoalteromonas sp. 16-SW-7(T) isolated from the Okhotsk Sea, Russia.</title>
        <authorList>
            <person name="Nguyen T.H."/>
            <person name="Nedashkovskaya O.I."/>
            <person name="Kim S.-G."/>
        </authorList>
    </citation>
    <scope>NUCLEOTIDE SEQUENCE [LARGE SCALE GENOMIC DNA]</scope>
    <source>
        <strain evidence="2 3">16-SW-7</strain>
    </source>
</reference>
<proteinExistence type="predicted"/>
<accession>A0A4P9J3V1</accession>
<feature type="chain" id="PRO_5020626020" description="Lipoprotein" evidence="1">
    <location>
        <begin position="23"/>
        <end position="123"/>
    </location>
</feature>
<name>A0A4P9J3V1_9GAMM</name>
<dbReference type="PROSITE" id="PS51257">
    <property type="entry name" value="PROKAR_LIPOPROTEIN"/>
    <property type="match status" value="1"/>
</dbReference>
<sequence length="123" mass="13286">MAKLLLPLATLFALGGCQSVNSEPAKPAILTSVNPSVITTLQQAIQQAKGGALVTLSDSVFTKRSELLIDHAMSKGSDGRVIMGAHNIKSEKFILQLRNNQCELYYPKKELTTVLEGVTCKEL</sequence>
<dbReference type="Proteomes" id="UP000310065">
    <property type="component" value="Chromosome L1"/>
</dbReference>
<dbReference type="EMBL" id="CP040558">
    <property type="protein sequence ID" value="QCU75632.1"/>
    <property type="molecule type" value="Genomic_DNA"/>
</dbReference>
<evidence type="ECO:0000313" key="2">
    <source>
        <dbReference type="EMBL" id="QCU75632.1"/>
    </source>
</evidence>
<evidence type="ECO:0000256" key="1">
    <source>
        <dbReference type="SAM" id="SignalP"/>
    </source>
</evidence>
<dbReference type="KEGG" id="pdv:FFU37_14695"/>
<dbReference type="GeneID" id="88776908"/>
<gene>
    <name evidence="2" type="ORF">FFU37_14695</name>
</gene>
<feature type="signal peptide" evidence="1">
    <location>
        <begin position="1"/>
        <end position="22"/>
    </location>
</feature>
<protein>
    <recommendedName>
        <fullName evidence="4">Lipoprotein</fullName>
    </recommendedName>
</protein>
<evidence type="ECO:0000313" key="3">
    <source>
        <dbReference type="Proteomes" id="UP000310065"/>
    </source>
</evidence>